<dbReference type="AlphaFoldDB" id="A0A9R1CZ35"/>
<dbReference type="InterPro" id="IPR051675">
    <property type="entry name" value="Endo/Exo/Phosphatase_dom_1"/>
</dbReference>
<reference evidence="1" key="1">
    <citation type="journal article" date="2022" name="Int. J. Syst. Evol. Microbiol.">
        <title>Prevotella lacticifex sp. nov., isolated from the rumen of cows.</title>
        <authorList>
            <person name="Shinkai T."/>
            <person name="Ikeyama N."/>
            <person name="Kumagai M."/>
            <person name="Ohmori H."/>
            <person name="Sakamoto M."/>
            <person name="Ohkuma M."/>
            <person name="Mitsumori M."/>
        </authorList>
    </citation>
    <scope>NUCLEOTIDE SEQUENCE</scope>
    <source>
        <strain evidence="1">R5076</strain>
    </source>
</reference>
<dbReference type="RefSeq" id="WP_223928651.1">
    <property type="nucleotide sequence ID" value="NZ_BPTU01000002.1"/>
</dbReference>
<dbReference type="Proteomes" id="UP000825483">
    <property type="component" value="Unassembled WGS sequence"/>
</dbReference>
<dbReference type="InterPro" id="IPR010994">
    <property type="entry name" value="RuvA_2-like"/>
</dbReference>
<dbReference type="Gene3D" id="1.10.150.320">
    <property type="entry name" value="Photosystem II 12 kDa extrinsic protein"/>
    <property type="match status" value="3"/>
</dbReference>
<dbReference type="Pfam" id="PF12836">
    <property type="entry name" value="HHH_3"/>
    <property type="match status" value="3"/>
</dbReference>
<keyword evidence="2" id="KW-1185">Reference proteome</keyword>
<sequence>MRIRDFFYLQKSDRVVFLFFLCLVALAASIFFFVGGLEKRTAVASADSLAFKRDSSRRSARYPYMSPRPYRTDDGRQAELFAFDPNTADSTQLLRLGLSPWQVRNIYRYRAKGGVYRSPEDFARVYGLTRKQYMDMRPYIQISDDYAPAANYVRPRPVFSPNNDHHEYSRDTVLFPMKLKAGQTIDLATADTTQLKKIPGIGTWWARRIVGYGTRLGGYVSVAQLKEIDDFPVETLPYFRIGNAHPTKLNINTLTINQLRRHPYINFYQAREICDYRRLKGRITDLSQLSLLKDFPAEEIERLRPYVTF</sequence>
<protein>
    <submittedName>
        <fullName evidence="1">Competence protein ComEA</fullName>
    </submittedName>
</protein>
<evidence type="ECO:0000313" key="1">
    <source>
        <dbReference type="EMBL" id="GJG59670.1"/>
    </source>
</evidence>
<dbReference type="SUPFAM" id="SSF47781">
    <property type="entry name" value="RuvA domain 2-like"/>
    <property type="match status" value="3"/>
</dbReference>
<dbReference type="GO" id="GO:0015627">
    <property type="term" value="C:type II protein secretion system complex"/>
    <property type="evidence" value="ECO:0007669"/>
    <property type="project" value="TreeGrafter"/>
</dbReference>
<organism evidence="1 2">
    <name type="scientific">Prevotella lacticifex</name>
    <dbReference type="NCBI Taxonomy" id="2854755"/>
    <lineage>
        <taxon>Bacteria</taxon>
        <taxon>Pseudomonadati</taxon>
        <taxon>Bacteroidota</taxon>
        <taxon>Bacteroidia</taxon>
        <taxon>Bacteroidales</taxon>
        <taxon>Prevotellaceae</taxon>
        <taxon>Prevotella</taxon>
    </lineage>
</organism>
<comment type="caution">
    <text evidence="1">The sequence shown here is derived from an EMBL/GenBank/DDBJ whole genome shotgun (WGS) entry which is preliminary data.</text>
</comment>
<proteinExistence type="predicted"/>
<dbReference type="EMBL" id="BPUB01000002">
    <property type="protein sequence ID" value="GJG59670.1"/>
    <property type="molecule type" value="Genomic_DNA"/>
</dbReference>
<gene>
    <name evidence="1" type="ORF">PRLR5076_25210</name>
</gene>
<name>A0A9R1CZ35_9BACT</name>
<dbReference type="PANTHER" id="PTHR21180:SF32">
    <property type="entry name" value="ENDONUCLEASE_EXONUCLEASE_PHOSPHATASE FAMILY DOMAIN-CONTAINING PROTEIN 1"/>
    <property type="match status" value="1"/>
</dbReference>
<dbReference type="PANTHER" id="PTHR21180">
    <property type="entry name" value="ENDONUCLEASE/EXONUCLEASE/PHOSPHATASE FAMILY DOMAIN-CONTAINING PROTEIN 1"/>
    <property type="match status" value="1"/>
</dbReference>
<accession>A0A9R1CZ35</accession>
<dbReference type="GeneID" id="72466286"/>
<dbReference type="GO" id="GO:0015628">
    <property type="term" value="P:protein secretion by the type II secretion system"/>
    <property type="evidence" value="ECO:0007669"/>
    <property type="project" value="TreeGrafter"/>
</dbReference>
<evidence type="ECO:0000313" key="2">
    <source>
        <dbReference type="Proteomes" id="UP000825483"/>
    </source>
</evidence>